<evidence type="ECO:0000256" key="9">
    <source>
        <dbReference type="ARBA" id="ARBA00022741"/>
    </source>
</evidence>
<evidence type="ECO:0000256" key="11">
    <source>
        <dbReference type="ARBA" id="ARBA00032806"/>
    </source>
</evidence>
<feature type="active site" description="Proton donor" evidence="15">
    <location>
        <position position="45"/>
    </location>
</feature>
<sequence>MTEPATTPPRTAPVVARTPEELDRLRPDLGRIALVPTMGALHTGHRSLVAAAREQADAVVVSIFVNPLQFGPNEDYDRYPRTFEADLAICAEDGVDAVFAPPVEVMYPGEQVVTVSPGRMGQVLEGEFRPGFFDGVLTVVNKLFNLVRPDIAVFGQKDAQQLAVVRRMVRDLCMPITVMGAPTVRDSDGLATSSRNVYLGAEERTSALALSRALLSGADASVTGPVGILSAARDVLDEAARATPPVAVDYLALVDAHTFDEVPNDFRGEAVLAVAAWVGKTRLIDNVPLTL</sequence>
<feature type="binding site" evidence="15">
    <location>
        <position position="184"/>
    </location>
    <ligand>
        <name>ATP</name>
        <dbReference type="ChEBI" id="CHEBI:30616"/>
    </ligand>
</feature>
<comment type="catalytic activity">
    <reaction evidence="12 15">
        <text>(R)-pantoate + beta-alanine + ATP = (R)-pantothenate + AMP + diphosphate + H(+)</text>
        <dbReference type="Rhea" id="RHEA:10912"/>
        <dbReference type="ChEBI" id="CHEBI:15378"/>
        <dbReference type="ChEBI" id="CHEBI:15980"/>
        <dbReference type="ChEBI" id="CHEBI:29032"/>
        <dbReference type="ChEBI" id="CHEBI:30616"/>
        <dbReference type="ChEBI" id="CHEBI:33019"/>
        <dbReference type="ChEBI" id="CHEBI:57966"/>
        <dbReference type="ChEBI" id="CHEBI:456215"/>
        <dbReference type="EC" id="6.3.2.1"/>
    </reaction>
</comment>
<comment type="miscellaneous">
    <text evidence="15">The reaction proceeds by a bi uni uni bi ping pong mechanism.</text>
</comment>
<name>A0A7X0D7V1_9ACTN</name>
<dbReference type="HAMAP" id="MF_00158">
    <property type="entry name" value="PanC"/>
    <property type="match status" value="1"/>
</dbReference>
<keyword evidence="6 15" id="KW-0963">Cytoplasm</keyword>
<evidence type="ECO:0000256" key="15">
    <source>
        <dbReference type="HAMAP-Rule" id="MF_00158"/>
    </source>
</evidence>
<feature type="binding site" evidence="15">
    <location>
        <begin position="155"/>
        <end position="158"/>
    </location>
    <ligand>
        <name>ATP</name>
        <dbReference type="ChEBI" id="CHEBI:30616"/>
    </ligand>
</feature>
<comment type="subunit">
    <text evidence="15">Homodimer.</text>
</comment>
<dbReference type="CDD" id="cd00560">
    <property type="entry name" value="PanC"/>
    <property type="match status" value="1"/>
</dbReference>
<dbReference type="FunFam" id="3.40.50.620:FF:000114">
    <property type="entry name" value="Pantothenate synthetase"/>
    <property type="match status" value="1"/>
</dbReference>
<dbReference type="PANTHER" id="PTHR21299:SF1">
    <property type="entry name" value="PANTOATE--BETA-ALANINE LIGASE"/>
    <property type="match status" value="1"/>
</dbReference>
<evidence type="ECO:0000256" key="10">
    <source>
        <dbReference type="ARBA" id="ARBA00022840"/>
    </source>
</evidence>
<evidence type="ECO:0000256" key="1">
    <source>
        <dbReference type="ARBA" id="ARBA00004496"/>
    </source>
</evidence>
<dbReference type="Gene3D" id="3.30.1300.10">
    <property type="entry name" value="Pantoate-beta-alanine ligase, C-terminal domain"/>
    <property type="match status" value="1"/>
</dbReference>
<feature type="binding site" evidence="15">
    <location>
        <position position="69"/>
    </location>
    <ligand>
        <name>beta-alanine</name>
        <dbReference type="ChEBI" id="CHEBI:57966"/>
    </ligand>
</feature>
<dbReference type="EMBL" id="JACHDS010000001">
    <property type="protein sequence ID" value="MBB6175022.1"/>
    <property type="molecule type" value="Genomic_DNA"/>
</dbReference>
<dbReference type="Gene3D" id="3.40.50.620">
    <property type="entry name" value="HUPs"/>
    <property type="match status" value="1"/>
</dbReference>
<evidence type="ECO:0000313" key="17">
    <source>
        <dbReference type="Proteomes" id="UP000546642"/>
    </source>
</evidence>
<keyword evidence="7 15" id="KW-0436">Ligase</keyword>
<feature type="binding site" evidence="15">
    <location>
        <position position="69"/>
    </location>
    <ligand>
        <name>(R)-pantoate</name>
        <dbReference type="ChEBI" id="CHEBI:15980"/>
    </ligand>
</feature>
<protein>
    <recommendedName>
        <fullName evidence="5 15">Pantothenate synthetase</fullName>
        <shortName evidence="15">PS</shortName>
        <ecNumber evidence="4 15">6.3.2.1</ecNumber>
    </recommendedName>
    <alternativeName>
        <fullName evidence="14 15">Pantoate--beta-alanine ligase</fullName>
    </alternativeName>
    <alternativeName>
        <fullName evidence="11 15">Pantoate-activating enzyme</fullName>
    </alternativeName>
</protein>
<dbReference type="SUPFAM" id="SSF52374">
    <property type="entry name" value="Nucleotidylyl transferase"/>
    <property type="match status" value="1"/>
</dbReference>
<accession>A0A7X0D7V1</accession>
<dbReference type="UniPathway" id="UPA00028">
    <property type="reaction ID" value="UER00005"/>
</dbReference>
<comment type="subcellular location">
    <subcellularLocation>
        <location evidence="1 15">Cytoplasm</location>
    </subcellularLocation>
</comment>
<keyword evidence="10 15" id="KW-0067">ATP-binding</keyword>
<dbReference type="Pfam" id="PF02569">
    <property type="entry name" value="Pantoate_ligase"/>
    <property type="match status" value="1"/>
</dbReference>
<feature type="binding site" evidence="15">
    <location>
        <begin position="192"/>
        <end position="195"/>
    </location>
    <ligand>
        <name>ATP</name>
        <dbReference type="ChEBI" id="CHEBI:30616"/>
    </ligand>
</feature>
<dbReference type="Proteomes" id="UP000546642">
    <property type="component" value="Unassembled WGS sequence"/>
</dbReference>
<comment type="similarity">
    <text evidence="3 15">Belongs to the pantothenate synthetase family.</text>
</comment>
<keyword evidence="8 15" id="KW-0566">Pantothenate biosynthesis</keyword>
<dbReference type="InterPro" id="IPR004821">
    <property type="entry name" value="Cyt_trans-like"/>
</dbReference>
<evidence type="ECO:0000256" key="4">
    <source>
        <dbReference type="ARBA" id="ARBA00012219"/>
    </source>
</evidence>
<dbReference type="GO" id="GO:0015940">
    <property type="term" value="P:pantothenate biosynthetic process"/>
    <property type="evidence" value="ECO:0007669"/>
    <property type="project" value="UniProtKB-UniRule"/>
</dbReference>
<evidence type="ECO:0000256" key="3">
    <source>
        <dbReference type="ARBA" id="ARBA00009256"/>
    </source>
</evidence>
<dbReference type="AlphaFoldDB" id="A0A7X0D7V1"/>
<evidence type="ECO:0000256" key="5">
    <source>
        <dbReference type="ARBA" id="ARBA00014155"/>
    </source>
</evidence>
<feature type="binding site" evidence="15">
    <location>
        <begin position="38"/>
        <end position="45"/>
    </location>
    <ligand>
        <name>ATP</name>
        <dbReference type="ChEBI" id="CHEBI:30616"/>
    </ligand>
</feature>
<dbReference type="NCBIfam" id="TIGR00018">
    <property type="entry name" value="panC"/>
    <property type="match status" value="1"/>
</dbReference>
<keyword evidence="17" id="KW-1185">Reference proteome</keyword>
<gene>
    <name evidence="15" type="primary">panC</name>
    <name evidence="16" type="ORF">HNR23_005082</name>
</gene>
<dbReference type="InterPro" id="IPR042176">
    <property type="entry name" value="Pantoate_ligase_C"/>
</dbReference>
<evidence type="ECO:0000256" key="14">
    <source>
        <dbReference type="ARBA" id="ARBA00077433"/>
    </source>
</evidence>
<dbReference type="InterPro" id="IPR003721">
    <property type="entry name" value="Pantoate_ligase"/>
</dbReference>
<dbReference type="InterPro" id="IPR014729">
    <property type="entry name" value="Rossmann-like_a/b/a_fold"/>
</dbReference>
<comment type="function">
    <text evidence="13 15">Catalyzes the condensation of pantoate with beta-alanine in an ATP-dependent reaction via a pantoyl-adenylate intermediate.</text>
</comment>
<dbReference type="NCBIfam" id="TIGR00125">
    <property type="entry name" value="cyt_tran_rel"/>
    <property type="match status" value="1"/>
</dbReference>
<evidence type="ECO:0000256" key="12">
    <source>
        <dbReference type="ARBA" id="ARBA00048258"/>
    </source>
</evidence>
<evidence type="ECO:0000256" key="2">
    <source>
        <dbReference type="ARBA" id="ARBA00004990"/>
    </source>
</evidence>
<keyword evidence="9 15" id="KW-0547">Nucleotide-binding</keyword>
<reference evidence="16 17" key="1">
    <citation type="submission" date="2020-08" db="EMBL/GenBank/DDBJ databases">
        <title>Sequencing the genomes of 1000 actinobacteria strains.</title>
        <authorList>
            <person name="Klenk H.-P."/>
        </authorList>
    </citation>
    <scope>NUCLEOTIDE SEQUENCE [LARGE SCALE GENOMIC DNA]</scope>
    <source>
        <strain evidence="16 17">DSM 46659</strain>
    </source>
</reference>
<organism evidence="16 17">
    <name type="scientific">Nocardiopsis mwathae</name>
    <dbReference type="NCBI Taxonomy" id="1472723"/>
    <lineage>
        <taxon>Bacteria</taxon>
        <taxon>Bacillati</taxon>
        <taxon>Actinomycetota</taxon>
        <taxon>Actinomycetes</taxon>
        <taxon>Streptosporangiales</taxon>
        <taxon>Nocardiopsidaceae</taxon>
        <taxon>Nocardiopsis</taxon>
    </lineage>
</organism>
<dbReference type="EC" id="6.3.2.1" evidence="4 15"/>
<dbReference type="RefSeq" id="WP_184079433.1">
    <property type="nucleotide sequence ID" value="NZ_JACHDS010000001.1"/>
</dbReference>
<comment type="pathway">
    <text evidence="2 15">Cofactor biosynthesis; (R)-pantothenate biosynthesis; (R)-pantothenate from (R)-pantoate and beta-alanine: step 1/1.</text>
</comment>
<feature type="binding site" evidence="15">
    <location>
        <position position="161"/>
    </location>
    <ligand>
        <name>(R)-pantoate</name>
        <dbReference type="ChEBI" id="CHEBI:15980"/>
    </ligand>
</feature>
<evidence type="ECO:0000256" key="8">
    <source>
        <dbReference type="ARBA" id="ARBA00022655"/>
    </source>
</evidence>
<evidence type="ECO:0000256" key="7">
    <source>
        <dbReference type="ARBA" id="ARBA00022598"/>
    </source>
</evidence>
<evidence type="ECO:0000256" key="6">
    <source>
        <dbReference type="ARBA" id="ARBA00022490"/>
    </source>
</evidence>
<dbReference type="GO" id="GO:0005524">
    <property type="term" value="F:ATP binding"/>
    <property type="evidence" value="ECO:0007669"/>
    <property type="project" value="UniProtKB-KW"/>
</dbReference>
<dbReference type="GO" id="GO:0004592">
    <property type="term" value="F:pantoate-beta-alanine ligase activity"/>
    <property type="evidence" value="ECO:0007669"/>
    <property type="project" value="UniProtKB-UniRule"/>
</dbReference>
<dbReference type="GO" id="GO:0005829">
    <property type="term" value="C:cytosol"/>
    <property type="evidence" value="ECO:0007669"/>
    <property type="project" value="TreeGrafter"/>
</dbReference>
<evidence type="ECO:0000313" key="16">
    <source>
        <dbReference type="EMBL" id="MBB6175022.1"/>
    </source>
</evidence>
<proteinExistence type="inferred from homology"/>
<evidence type="ECO:0000256" key="13">
    <source>
        <dbReference type="ARBA" id="ARBA00055042"/>
    </source>
</evidence>
<comment type="caution">
    <text evidence="16">The sequence shown here is derived from an EMBL/GenBank/DDBJ whole genome shotgun (WGS) entry which is preliminary data.</text>
</comment>
<dbReference type="PANTHER" id="PTHR21299">
    <property type="entry name" value="CYTIDYLATE KINASE/PANTOATE-BETA-ALANINE LIGASE"/>
    <property type="match status" value="1"/>
</dbReference>